<keyword evidence="2" id="KW-1185">Reference proteome</keyword>
<evidence type="ECO:0000313" key="2">
    <source>
        <dbReference type="Proteomes" id="UP000253083"/>
    </source>
</evidence>
<evidence type="ECO:0000313" key="1">
    <source>
        <dbReference type="EMBL" id="RBP52996.1"/>
    </source>
</evidence>
<name>A0A395JRB1_9GAMM</name>
<gene>
    <name evidence="1" type="ORF">DFR28_101380</name>
</gene>
<proteinExistence type="predicted"/>
<organism evidence="1 2">
    <name type="scientific">Arenicella xantha</name>
    <dbReference type="NCBI Taxonomy" id="644221"/>
    <lineage>
        <taxon>Bacteria</taxon>
        <taxon>Pseudomonadati</taxon>
        <taxon>Pseudomonadota</taxon>
        <taxon>Gammaproteobacteria</taxon>
        <taxon>Arenicellales</taxon>
        <taxon>Arenicellaceae</taxon>
        <taxon>Arenicella</taxon>
    </lineage>
</organism>
<protein>
    <submittedName>
        <fullName evidence="1">Uncharacterized protein</fullName>
    </submittedName>
</protein>
<dbReference type="RefSeq" id="WP_113952603.1">
    <property type="nucleotide sequence ID" value="NZ_QNRT01000001.1"/>
</dbReference>
<reference evidence="1 2" key="1">
    <citation type="submission" date="2018-06" db="EMBL/GenBank/DDBJ databases">
        <title>Genomic Encyclopedia of Type Strains, Phase IV (KMG-IV): sequencing the most valuable type-strain genomes for metagenomic binning, comparative biology and taxonomic classification.</title>
        <authorList>
            <person name="Goeker M."/>
        </authorList>
    </citation>
    <scope>NUCLEOTIDE SEQUENCE [LARGE SCALE GENOMIC DNA]</scope>
    <source>
        <strain evidence="1 2">DSM 24032</strain>
    </source>
</reference>
<dbReference type="Proteomes" id="UP000253083">
    <property type="component" value="Unassembled WGS sequence"/>
</dbReference>
<accession>A0A395JRB1</accession>
<dbReference type="AlphaFoldDB" id="A0A395JRB1"/>
<dbReference type="InParanoid" id="A0A395JRB1"/>
<dbReference type="EMBL" id="QNRT01000001">
    <property type="protein sequence ID" value="RBP52996.1"/>
    <property type="molecule type" value="Genomic_DNA"/>
</dbReference>
<sequence length="244" mass="28583">MTIKTEGNTHINHQLSLSTKNDFINKRNKRFNFSKHEFNEFSSRTQEYLDKTNTRIARHDVIKWIKSEKPIAAITMVFNCAINHDQSIDLLNRFYGCLCKYQFGRTYKKRNEFISMFAFLENAVKDKNKQTSLKHEDSNHFHLILCDDNAIFDDTSSIVIDIESARCQANSDFKKAMLADNTDKCFVPQITRCKVQEYFNHGDDGLENYVTKNLENHARNNDLKFDQIAYPSIEGFTFGERVYN</sequence>
<comment type="caution">
    <text evidence="1">The sequence shown here is derived from an EMBL/GenBank/DDBJ whole genome shotgun (WGS) entry which is preliminary data.</text>
</comment>